<protein>
    <submittedName>
        <fullName evidence="2">Uncharacterized protein</fullName>
    </submittedName>
</protein>
<name>A0A6C0E2F4_9ZZZZ</name>
<feature type="transmembrane region" description="Helical" evidence="1">
    <location>
        <begin position="14"/>
        <end position="32"/>
    </location>
</feature>
<organism evidence="2">
    <name type="scientific">viral metagenome</name>
    <dbReference type="NCBI Taxonomy" id="1070528"/>
    <lineage>
        <taxon>unclassified sequences</taxon>
        <taxon>metagenomes</taxon>
        <taxon>organismal metagenomes</taxon>
    </lineage>
</organism>
<feature type="transmembrane region" description="Helical" evidence="1">
    <location>
        <begin position="153"/>
        <end position="170"/>
    </location>
</feature>
<dbReference type="EMBL" id="MN739720">
    <property type="protein sequence ID" value="QHT22801.1"/>
    <property type="molecule type" value="Genomic_DNA"/>
</dbReference>
<dbReference type="AlphaFoldDB" id="A0A6C0E2F4"/>
<feature type="transmembrane region" description="Helical" evidence="1">
    <location>
        <begin position="81"/>
        <end position="103"/>
    </location>
</feature>
<evidence type="ECO:0000313" key="2">
    <source>
        <dbReference type="EMBL" id="QHT22801.1"/>
    </source>
</evidence>
<proteinExistence type="predicted"/>
<keyword evidence="1" id="KW-1133">Transmembrane helix</keyword>
<feature type="transmembrane region" description="Helical" evidence="1">
    <location>
        <begin position="124"/>
        <end position="147"/>
    </location>
</feature>
<reference evidence="2" key="1">
    <citation type="journal article" date="2020" name="Nature">
        <title>Giant virus diversity and host interactions through global metagenomics.</title>
        <authorList>
            <person name="Schulz F."/>
            <person name="Roux S."/>
            <person name="Paez-Espino D."/>
            <person name="Jungbluth S."/>
            <person name="Walsh D.A."/>
            <person name="Denef V.J."/>
            <person name="McMahon K.D."/>
            <person name="Konstantinidis K.T."/>
            <person name="Eloe-Fadrosh E.A."/>
            <person name="Kyrpides N.C."/>
            <person name="Woyke T."/>
        </authorList>
    </citation>
    <scope>NUCLEOTIDE SEQUENCE</scope>
    <source>
        <strain evidence="2">GVMAG-M-3300023179-114</strain>
    </source>
</reference>
<keyword evidence="1" id="KW-0812">Transmembrane</keyword>
<sequence length="171" mass="19653">MLKNIGNFNNTNDYLPLFNAVLITDLFVILLLRTSVIKSQVLNKWYSQYNLSAVIADVLIILIGLIIARAIYYYIFDKFSLFKFMVIAVIVQIIHDILFYVLFTSTPRGVNKMLDTFKDYANETSYKAILADSGMMIMSCLLASYLVNRNTNTNIIVLISSLYLLPYLLYK</sequence>
<keyword evidence="1" id="KW-0472">Membrane</keyword>
<evidence type="ECO:0000256" key="1">
    <source>
        <dbReference type="SAM" id="Phobius"/>
    </source>
</evidence>
<accession>A0A6C0E2F4</accession>
<feature type="transmembrane region" description="Helical" evidence="1">
    <location>
        <begin position="53"/>
        <end position="75"/>
    </location>
</feature>